<dbReference type="RefSeq" id="WP_138304714.1">
    <property type="nucleotide sequence ID" value="NZ_JACLYY010000003.1"/>
</dbReference>
<evidence type="ECO:0000313" key="3">
    <source>
        <dbReference type="Proteomes" id="UP000716906"/>
    </source>
</evidence>
<feature type="transmembrane region" description="Helical" evidence="1">
    <location>
        <begin position="7"/>
        <end position="28"/>
    </location>
</feature>
<keyword evidence="1" id="KW-0472">Membrane</keyword>
<keyword evidence="1" id="KW-1133">Transmembrane helix</keyword>
<feature type="transmembrane region" description="Helical" evidence="1">
    <location>
        <begin position="109"/>
        <end position="131"/>
    </location>
</feature>
<organism evidence="2 3">
    <name type="scientific">Faecalicatena fissicatena</name>
    <dbReference type="NCBI Taxonomy" id="290055"/>
    <lineage>
        <taxon>Bacteria</taxon>
        <taxon>Bacillati</taxon>
        <taxon>Bacillota</taxon>
        <taxon>Clostridia</taxon>
        <taxon>Lachnospirales</taxon>
        <taxon>Lachnospiraceae</taxon>
        <taxon>Faecalicatena</taxon>
    </lineage>
</organism>
<comment type="caution">
    <text evidence="2">The sequence shown here is derived from an EMBL/GenBank/DDBJ whole genome shotgun (WGS) entry which is preliminary data.</text>
</comment>
<evidence type="ECO:0000313" key="2">
    <source>
        <dbReference type="EMBL" id="MBM6737370.1"/>
    </source>
</evidence>
<accession>A0ABS2E6X6</accession>
<dbReference type="Proteomes" id="UP000716906">
    <property type="component" value="Unassembled WGS sequence"/>
</dbReference>
<protein>
    <submittedName>
        <fullName evidence="2">Uncharacterized protein</fullName>
    </submittedName>
</protein>
<keyword evidence="3" id="KW-1185">Reference proteome</keyword>
<dbReference type="EMBL" id="JACLYY010000003">
    <property type="protein sequence ID" value="MBM6737370.1"/>
    <property type="molecule type" value="Genomic_DNA"/>
</dbReference>
<keyword evidence="1" id="KW-0812">Transmembrane</keyword>
<reference evidence="2 3" key="1">
    <citation type="journal article" date="2021" name="Sci. Rep.">
        <title>The distribution of antibiotic resistance genes in chicken gut microbiota commensals.</title>
        <authorList>
            <person name="Juricova H."/>
            <person name="Matiasovicova J."/>
            <person name="Kubasova T."/>
            <person name="Cejkova D."/>
            <person name="Rychlik I."/>
        </authorList>
    </citation>
    <scope>NUCLEOTIDE SEQUENCE [LARGE SCALE GENOMIC DNA]</scope>
    <source>
        <strain evidence="2 3">An773</strain>
    </source>
</reference>
<feature type="transmembrane region" description="Helical" evidence="1">
    <location>
        <begin position="34"/>
        <end position="55"/>
    </location>
</feature>
<evidence type="ECO:0000256" key="1">
    <source>
        <dbReference type="SAM" id="Phobius"/>
    </source>
</evidence>
<name>A0ABS2E6X6_9FIRM</name>
<sequence length="145" mass="15831">MARVTGAVYNGLIWACLATVLCVNSVVICMKVNMGTLFLAVFAGGALLLWGITFLKGRRAGALFSLVNLVVCTLAAVLVYQFIYGKDLLTRPAFILRLALHRQAPSQNLVNGVLLAAALLGYLAVLLTNRLTDRREQRKKRPSKK</sequence>
<gene>
    <name evidence="2" type="ORF">H7U36_04500</name>
</gene>
<feature type="transmembrane region" description="Helical" evidence="1">
    <location>
        <begin position="62"/>
        <end position="83"/>
    </location>
</feature>
<proteinExistence type="predicted"/>